<evidence type="ECO:0000313" key="3">
    <source>
        <dbReference type="Proteomes" id="UP000075374"/>
    </source>
</evidence>
<proteinExistence type="predicted"/>
<keyword evidence="3" id="KW-1185">Reference proteome</keyword>
<dbReference type="PATRIC" id="fig|1121305.3.peg.1399"/>
<accession>A0A151AMU4</accession>
<comment type="caution">
    <text evidence="2">The sequence shown here is derived from an EMBL/GenBank/DDBJ whole genome shotgun (WGS) entry which is preliminary data.</text>
</comment>
<dbReference type="Proteomes" id="UP000075374">
    <property type="component" value="Unassembled WGS sequence"/>
</dbReference>
<feature type="compositionally biased region" description="Basic and acidic residues" evidence="1">
    <location>
        <begin position="23"/>
        <end position="37"/>
    </location>
</feature>
<feature type="compositionally biased region" description="Basic and acidic residues" evidence="1">
    <location>
        <begin position="7"/>
        <end position="16"/>
    </location>
</feature>
<reference evidence="2 3" key="1">
    <citation type="submission" date="2016-02" db="EMBL/GenBank/DDBJ databases">
        <title>Genome sequence of Clostridium colicanis DSM 13634.</title>
        <authorList>
            <person name="Poehlein A."/>
            <person name="Daniel R."/>
        </authorList>
    </citation>
    <scope>NUCLEOTIDE SEQUENCE [LARGE SCALE GENOMIC DNA]</scope>
    <source>
        <strain evidence="2 3">DSM 13634</strain>
    </source>
</reference>
<sequence>MAKKGMKRPDPEDAQKKGQKRRALIEKYENNNSNDKK</sequence>
<name>A0A151AMU4_9CLOT</name>
<evidence type="ECO:0000256" key="1">
    <source>
        <dbReference type="SAM" id="MobiDB-lite"/>
    </source>
</evidence>
<feature type="region of interest" description="Disordered" evidence="1">
    <location>
        <begin position="1"/>
        <end position="37"/>
    </location>
</feature>
<protein>
    <submittedName>
        <fullName evidence="2">Uncharacterized protein</fullName>
    </submittedName>
</protein>
<gene>
    <name evidence="2" type="ORF">CLCOL_13940</name>
</gene>
<evidence type="ECO:0000313" key="2">
    <source>
        <dbReference type="EMBL" id="KYH28954.1"/>
    </source>
</evidence>
<organism evidence="2 3">
    <name type="scientific">Clostridium colicanis DSM 13634</name>
    <dbReference type="NCBI Taxonomy" id="1121305"/>
    <lineage>
        <taxon>Bacteria</taxon>
        <taxon>Bacillati</taxon>
        <taxon>Bacillota</taxon>
        <taxon>Clostridia</taxon>
        <taxon>Eubacteriales</taxon>
        <taxon>Clostridiaceae</taxon>
        <taxon>Clostridium</taxon>
    </lineage>
</organism>
<dbReference type="EMBL" id="LTBB01000006">
    <property type="protein sequence ID" value="KYH28954.1"/>
    <property type="molecule type" value="Genomic_DNA"/>
</dbReference>
<dbReference type="AlphaFoldDB" id="A0A151AMU4"/>